<evidence type="ECO:0000313" key="2">
    <source>
        <dbReference type="EMBL" id="OYR25129.1"/>
    </source>
</evidence>
<protein>
    <submittedName>
        <fullName evidence="2">Uncharacterized protein</fullName>
    </submittedName>
</protein>
<evidence type="ECO:0000313" key="3">
    <source>
        <dbReference type="Proteomes" id="UP000216188"/>
    </source>
</evidence>
<dbReference type="EMBL" id="NNRM01000022">
    <property type="protein sequence ID" value="OYR25129.1"/>
    <property type="molecule type" value="Genomic_DNA"/>
</dbReference>
<organism evidence="2 3">
    <name type="scientific">Brucella pseudogrignonensis</name>
    <dbReference type="NCBI Taxonomy" id="419475"/>
    <lineage>
        <taxon>Bacteria</taxon>
        <taxon>Pseudomonadati</taxon>
        <taxon>Pseudomonadota</taxon>
        <taxon>Alphaproteobacteria</taxon>
        <taxon>Hyphomicrobiales</taxon>
        <taxon>Brucellaceae</taxon>
        <taxon>Brucella/Ochrobactrum group</taxon>
        <taxon>Brucella</taxon>
    </lineage>
</organism>
<gene>
    <name evidence="2" type="ORF">CEV34_2909</name>
</gene>
<comment type="caution">
    <text evidence="2">The sequence shown here is derived from an EMBL/GenBank/DDBJ whole genome shotgun (WGS) entry which is preliminary data.</text>
</comment>
<evidence type="ECO:0000256" key="1">
    <source>
        <dbReference type="SAM" id="MobiDB-lite"/>
    </source>
</evidence>
<keyword evidence="3" id="KW-1185">Reference proteome</keyword>
<reference evidence="2 3" key="1">
    <citation type="submission" date="2017-07" db="EMBL/GenBank/DDBJ databases">
        <title>Phylogenetic study on the rhizospheric bacterium Ochrobactrum sp. A44.</title>
        <authorList>
            <person name="Krzyzanowska D.M."/>
            <person name="Ossowicki A."/>
            <person name="Rajewska M."/>
            <person name="Maciag T."/>
            <person name="Kaczynski Z."/>
            <person name="Czerwicka M."/>
            <person name="Jafra S."/>
        </authorList>
    </citation>
    <scope>NUCLEOTIDE SEQUENCE [LARGE SCALE GENOMIC DNA]</scope>
    <source>
        <strain evidence="2 3">CCUG 30717</strain>
    </source>
</reference>
<dbReference type="AlphaFoldDB" id="A0A256GDE6"/>
<feature type="region of interest" description="Disordered" evidence="1">
    <location>
        <begin position="41"/>
        <end position="62"/>
    </location>
</feature>
<proteinExistence type="predicted"/>
<name>A0A256GDE6_9HYPH</name>
<sequence length="62" mass="6985">MPPQQAYGLLDFVNQRLDFRAHGQIVPSIIQSWMERTEARSEPLCSEAHPTKAMRSASTQNG</sequence>
<accession>A0A256GDE6</accession>
<dbReference type="Proteomes" id="UP000216188">
    <property type="component" value="Unassembled WGS sequence"/>
</dbReference>